<name>A0A1S2M7F9_9BACI</name>
<dbReference type="STRING" id="472963.BKP45_09175"/>
<comment type="similarity">
    <text evidence="2">Belongs to the cytochrome c-552 family.</text>
</comment>
<evidence type="ECO:0000256" key="6">
    <source>
        <dbReference type="ARBA" id="ARBA00022729"/>
    </source>
</evidence>
<feature type="coiled-coil region" evidence="11">
    <location>
        <begin position="431"/>
        <end position="458"/>
    </location>
</feature>
<dbReference type="Gene3D" id="1.20.140.10">
    <property type="entry name" value="Butyryl-CoA Dehydrogenase, subunit A, domain 3"/>
    <property type="match status" value="1"/>
</dbReference>
<evidence type="ECO:0000256" key="10">
    <source>
        <dbReference type="ARBA" id="ARBA00049131"/>
    </source>
</evidence>
<dbReference type="RefSeq" id="WP_071389414.1">
    <property type="nucleotide sequence ID" value="NZ_MLQS01000012.1"/>
</dbReference>
<keyword evidence="7" id="KW-0106">Calcium</keyword>
<keyword evidence="8" id="KW-0560">Oxidoreductase</keyword>
<keyword evidence="5" id="KW-0479">Metal-binding</keyword>
<dbReference type="InterPro" id="IPR036280">
    <property type="entry name" value="Multihaem_cyt_sf"/>
</dbReference>
<sequence>MGNFSKRSFLLLAFYSLLLIALVACNSSEAKENEPMDTGLDKNEFLNIAFKDQFPLQWESYMENMINQKDVIPKSDPSIEPYLPALWSGYGFAIEYNKTRGHTYALEDQINIRRVTDKTGGSCLTCKSSVVPHLLSDEEFGDGYWAANFNNEILPRITELGAPGVSEELGEWGHISIGCSDCHDPVTMELRVTRPSFTNAMERMGVDLSQSTQNDMRSYVCAQCHVEYYFEPEKNKVTFPWDLGLRVENIYEYKETIAKEQGFDYDWIHQISGTPSLKAQHPEFELSSYGPHATAGVSCSDCHMPYQRVDGKKKISSHRWGSPLETIEESCRTCHGDKTPTQLEDRVKDIQGRHKVALLEAQELNTISHYYVNRMITAGVSEEKIEEAQQHVRKAQWYWDFIAAENSYGFHNPDGSIDAFRISSIESQAAIVMATEELAKLGEDIEELKRQIEVTMQAIYDEEDHFEKHKRAINEWFPAQY</sequence>
<dbReference type="Pfam" id="PF02335">
    <property type="entry name" value="Cytochrom_C552"/>
    <property type="match status" value="1"/>
</dbReference>
<organism evidence="13 14">
    <name type="scientific">Anaerobacillus alkalidiazotrophicus</name>
    <dbReference type="NCBI Taxonomy" id="472963"/>
    <lineage>
        <taxon>Bacteria</taxon>
        <taxon>Bacillati</taxon>
        <taxon>Bacillota</taxon>
        <taxon>Bacilli</taxon>
        <taxon>Bacillales</taxon>
        <taxon>Bacillaceae</taxon>
        <taxon>Anaerobacillus</taxon>
    </lineage>
</organism>
<keyword evidence="9" id="KW-0408">Iron</keyword>
<dbReference type="Proteomes" id="UP000180057">
    <property type="component" value="Unassembled WGS sequence"/>
</dbReference>
<feature type="signal peptide" evidence="12">
    <location>
        <begin position="1"/>
        <end position="30"/>
    </location>
</feature>
<evidence type="ECO:0000256" key="11">
    <source>
        <dbReference type="SAM" id="Coils"/>
    </source>
</evidence>
<proteinExistence type="inferred from homology"/>
<keyword evidence="14" id="KW-1185">Reference proteome</keyword>
<evidence type="ECO:0000256" key="7">
    <source>
        <dbReference type="ARBA" id="ARBA00022837"/>
    </source>
</evidence>
<dbReference type="InterPro" id="IPR003321">
    <property type="entry name" value="Cyt_c552"/>
</dbReference>
<keyword evidence="6 12" id="KW-0732">Signal</keyword>
<evidence type="ECO:0000313" key="13">
    <source>
        <dbReference type="EMBL" id="OIJ20410.1"/>
    </source>
</evidence>
<dbReference type="AlphaFoldDB" id="A0A1S2M7F9"/>
<dbReference type="GO" id="GO:0020037">
    <property type="term" value="F:heme binding"/>
    <property type="evidence" value="ECO:0007669"/>
    <property type="project" value="TreeGrafter"/>
</dbReference>
<evidence type="ECO:0000256" key="9">
    <source>
        <dbReference type="ARBA" id="ARBA00023004"/>
    </source>
</evidence>
<dbReference type="GO" id="GO:0019645">
    <property type="term" value="P:anaerobic electron transport chain"/>
    <property type="evidence" value="ECO:0007669"/>
    <property type="project" value="TreeGrafter"/>
</dbReference>
<evidence type="ECO:0000256" key="2">
    <source>
        <dbReference type="ARBA" id="ARBA00009288"/>
    </source>
</evidence>
<dbReference type="PANTHER" id="PTHR30633">
    <property type="entry name" value="CYTOCHROME C-552 RESPIRATORY NITRITE REDUCTASE"/>
    <property type="match status" value="1"/>
</dbReference>
<evidence type="ECO:0000256" key="4">
    <source>
        <dbReference type="ARBA" id="ARBA00022617"/>
    </source>
</evidence>
<dbReference type="PANTHER" id="PTHR30633:SF0">
    <property type="entry name" value="CYTOCHROME C-552"/>
    <property type="match status" value="1"/>
</dbReference>
<evidence type="ECO:0000256" key="12">
    <source>
        <dbReference type="SAM" id="SignalP"/>
    </source>
</evidence>
<evidence type="ECO:0000256" key="3">
    <source>
        <dbReference type="ARBA" id="ARBA00011887"/>
    </source>
</evidence>
<comment type="subcellular location">
    <subcellularLocation>
        <location evidence="1">Cell envelope</location>
    </subcellularLocation>
</comment>
<comment type="caution">
    <text evidence="13">The sequence shown here is derived from an EMBL/GenBank/DDBJ whole genome shotgun (WGS) entry which is preliminary data.</text>
</comment>
<dbReference type="EC" id="1.7.2.2" evidence="3"/>
<dbReference type="GO" id="GO:0046872">
    <property type="term" value="F:metal ion binding"/>
    <property type="evidence" value="ECO:0007669"/>
    <property type="project" value="UniProtKB-KW"/>
</dbReference>
<gene>
    <name evidence="13" type="ORF">BKP45_09175</name>
</gene>
<dbReference type="Gene3D" id="1.10.1130.10">
    <property type="entry name" value="Flavocytochrome C3, Chain A"/>
    <property type="match status" value="1"/>
</dbReference>
<evidence type="ECO:0000256" key="8">
    <source>
        <dbReference type="ARBA" id="ARBA00023002"/>
    </source>
</evidence>
<dbReference type="PIRSF" id="PIRSF000243">
    <property type="entry name" value="Cyt_c552"/>
    <property type="match status" value="1"/>
</dbReference>
<keyword evidence="4" id="KW-0349">Heme</keyword>
<dbReference type="SUPFAM" id="SSF48695">
    <property type="entry name" value="Multiheme cytochromes"/>
    <property type="match status" value="1"/>
</dbReference>
<dbReference type="CDD" id="cd00548">
    <property type="entry name" value="NrfA-like"/>
    <property type="match status" value="1"/>
</dbReference>
<evidence type="ECO:0000256" key="1">
    <source>
        <dbReference type="ARBA" id="ARBA00004196"/>
    </source>
</evidence>
<protein>
    <recommendedName>
        <fullName evidence="3">nitrite reductase (cytochrome; ammonia-forming)</fullName>
        <ecNumber evidence="3">1.7.2.2</ecNumber>
    </recommendedName>
</protein>
<dbReference type="GO" id="GO:0042279">
    <property type="term" value="F:nitrite reductase (cytochrome, ammonia-forming) activity"/>
    <property type="evidence" value="ECO:0007669"/>
    <property type="project" value="UniProtKB-EC"/>
</dbReference>
<keyword evidence="11" id="KW-0175">Coiled coil</keyword>
<reference evidence="13 14" key="1">
    <citation type="submission" date="2016-10" db="EMBL/GenBank/DDBJ databases">
        <title>Draft genome sequences of four alkaliphilic bacteria belonging to the Anaerobacillus genus.</title>
        <authorList>
            <person name="Bassil N.M."/>
            <person name="Lloyd J.R."/>
        </authorList>
    </citation>
    <scope>NUCLEOTIDE SEQUENCE [LARGE SCALE GENOMIC DNA]</scope>
    <source>
        <strain evidence="13 14">DSM 22531</strain>
    </source>
</reference>
<accession>A0A1S2M7F9</accession>
<dbReference type="GO" id="GO:0030288">
    <property type="term" value="C:outer membrane-bounded periplasmic space"/>
    <property type="evidence" value="ECO:0007669"/>
    <property type="project" value="TreeGrafter"/>
</dbReference>
<feature type="chain" id="PRO_5010196860" description="nitrite reductase (cytochrome; ammonia-forming)" evidence="12">
    <location>
        <begin position="31"/>
        <end position="481"/>
    </location>
</feature>
<evidence type="ECO:0000313" key="14">
    <source>
        <dbReference type="Proteomes" id="UP000180057"/>
    </source>
</evidence>
<dbReference type="OrthoDB" id="9780421at2"/>
<dbReference type="EMBL" id="MLQS01000012">
    <property type="protein sequence ID" value="OIJ20410.1"/>
    <property type="molecule type" value="Genomic_DNA"/>
</dbReference>
<comment type="catalytic activity">
    <reaction evidence="10">
        <text>6 Fe(III)-[cytochrome c] + NH4(+) + 2 H2O = 6 Fe(II)-[cytochrome c] + nitrite + 8 H(+)</text>
        <dbReference type="Rhea" id="RHEA:13089"/>
        <dbReference type="Rhea" id="RHEA-COMP:10350"/>
        <dbReference type="Rhea" id="RHEA-COMP:14399"/>
        <dbReference type="ChEBI" id="CHEBI:15377"/>
        <dbReference type="ChEBI" id="CHEBI:15378"/>
        <dbReference type="ChEBI" id="CHEBI:16301"/>
        <dbReference type="ChEBI" id="CHEBI:28938"/>
        <dbReference type="ChEBI" id="CHEBI:29033"/>
        <dbReference type="ChEBI" id="CHEBI:29034"/>
        <dbReference type="EC" id="1.7.2.2"/>
    </reaction>
</comment>
<dbReference type="PROSITE" id="PS51257">
    <property type="entry name" value="PROKAR_LIPOPROTEIN"/>
    <property type="match status" value="1"/>
</dbReference>
<evidence type="ECO:0000256" key="5">
    <source>
        <dbReference type="ARBA" id="ARBA00022723"/>
    </source>
</evidence>